<name>K5WLN5_PHACS</name>
<dbReference type="Proteomes" id="UP000008370">
    <property type="component" value="Unassembled WGS sequence"/>
</dbReference>
<protein>
    <submittedName>
        <fullName evidence="1">Uncharacterized protein</fullName>
    </submittedName>
</protein>
<reference evidence="1 2" key="1">
    <citation type="journal article" date="2012" name="BMC Genomics">
        <title>Comparative genomics of the white-rot fungi, Phanerochaete carnosa and P. chrysosporium, to elucidate the genetic basis of the distinct wood types they colonize.</title>
        <authorList>
            <person name="Suzuki H."/>
            <person name="MacDonald J."/>
            <person name="Syed K."/>
            <person name="Salamov A."/>
            <person name="Hori C."/>
            <person name="Aerts A."/>
            <person name="Henrissat B."/>
            <person name="Wiebenga A."/>
            <person name="vanKuyk P.A."/>
            <person name="Barry K."/>
            <person name="Lindquist E."/>
            <person name="LaButti K."/>
            <person name="Lapidus A."/>
            <person name="Lucas S."/>
            <person name="Coutinho P."/>
            <person name="Gong Y."/>
            <person name="Samejima M."/>
            <person name="Mahadevan R."/>
            <person name="Abou-Zaid M."/>
            <person name="de Vries R.P."/>
            <person name="Igarashi K."/>
            <person name="Yadav J.S."/>
            <person name="Grigoriev I.V."/>
            <person name="Master E.R."/>
        </authorList>
    </citation>
    <scope>NUCLEOTIDE SEQUENCE [LARGE SCALE GENOMIC DNA]</scope>
    <source>
        <strain evidence="1 2">HHB-10118-sp</strain>
    </source>
</reference>
<dbReference type="GeneID" id="18910837"/>
<dbReference type="EMBL" id="JH930469">
    <property type="protein sequence ID" value="EKM60104.1"/>
    <property type="molecule type" value="Genomic_DNA"/>
</dbReference>
<organism evidence="1 2">
    <name type="scientific">Phanerochaete carnosa (strain HHB-10118-sp)</name>
    <name type="common">White-rot fungus</name>
    <name type="synonym">Peniophora carnosa</name>
    <dbReference type="NCBI Taxonomy" id="650164"/>
    <lineage>
        <taxon>Eukaryota</taxon>
        <taxon>Fungi</taxon>
        <taxon>Dikarya</taxon>
        <taxon>Basidiomycota</taxon>
        <taxon>Agaricomycotina</taxon>
        <taxon>Agaricomycetes</taxon>
        <taxon>Polyporales</taxon>
        <taxon>Phanerochaetaceae</taxon>
        <taxon>Phanerochaete</taxon>
    </lineage>
</organism>
<dbReference type="InParanoid" id="K5WLN5"/>
<proteinExistence type="predicted"/>
<evidence type="ECO:0000313" key="1">
    <source>
        <dbReference type="EMBL" id="EKM60104.1"/>
    </source>
</evidence>
<dbReference type="AlphaFoldDB" id="K5WLN5"/>
<gene>
    <name evidence="1" type="ORF">PHACADRAFT_192507</name>
</gene>
<sequence>MREGVQHPEYIIRDQFSLPAVVTRTTPVTTKLNAIGEGGTKRRSLSLESRKTNAIESAWSIASQLLVSLWPQL</sequence>
<keyword evidence="2" id="KW-1185">Reference proteome</keyword>
<accession>K5WLN5</accession>
<dbReference type="RefSeq" id="XP_007392649.1">
    <property type="nucleotide sequence ID" value="XM_007392587.1"/>
</dbReference>
<evidence type="ECO:0000313" key="2">
    <source>
        <dbReference type="Proteomes" id="UP000008370"/>
    </source>
</evidence>
<dbReference type="KEGG" id="pco:PHACADRAFT_192507"/>
<dbReference type="HOGENOM" id="CLU_2705642_0_0_1"/>